<dbReference type="Proteomes" id="UP000694930">
    <property type="component" value="Chromosome 1"/>
</dbReference>
<keyword evidence="2" id="KW-1185">Reference proteome</keyword>
<dbReference type="GeneID" id="107009842"/>
<evidence type="ECO:0000313" key="2">
    <source>
        <dbReference type="Proteomes" id="UP000694930"/>
    </source>
</evidence>
<evidence type="ECO:0000313" key="3">
    <source>
        <dbReference type="RefSeq" id="XP_027768841.1"/>
    </source>
</evidence>
<organism evidence="2 3">
    <name type="scientific">Solanum pennellii</name>
    <name type="common">Tomato</name>
    <name type="synonym">Lycopersicon pennellii</name>
    <dbReference type="NCBI Taxonomy" id="28526"/>
    <lineage>
        <taxon>Eukaryota</taxon>
        <taxon>Viridiplantae</taxon>
        <taxon>Streptophyta</taxon>
        <taxon>Embryophyta</taxon>
        <taxon>Tracheophyta</taxon>
        <taxon>Spermatophyta</taxon>
        <taxon>Magnoliopsida</taxon>
        <taxon>eudicotyledons</taxon>
        <taxon>Gunneridae</taxon>
        <taxon>Pentapetalae</taxon>
        <taxon>asterids</taxon>
        <taxon>lamiids</taxon>
        <taxon>Solanales</taxon>
        <taxon>Solanaceae</taxon>
        <taxon>Solanoideae</taxon>
        <taxon>Solaneae</taxon>
        <taxon>Solanum</taxon>
        <taxon>Solanum subgen. Lycopersicon</taxon>
    </lineage>
</organism>
<gene>
    <name evidence="3" type="primary">LOC107009842</name>
</gene>
<proteinExistence type="predicted"/>
<dbReference type="Pfam" id="PF10536">
    <property type="entry name" value="PMD"/>
    <property type="match status" value="1"/>
</dbReference>
<dbReference type="RefSeq" id="XP_027768841.1">
    <property type="nucleotide sequence ID" value="XM_027913040.1"/>
</dbReference>
<protein>
    <submittedName>
        <fullName evidence="3">Uncharacterized protein LOC107009842</fullName>
    </submittedName>
</protein>
<dbReference type="InterPro" id="IPR019557">
    <property type="entry name" value="AminoTfrase-like_pln_mobile"/>
</dbReference>
<dbReference type="PANTHER" id="PTHR48200:SF1">
    <property type="entry name" value="AMINOTRANSFERASE-LIKE PLANT MOBILE DOMAIN-CONTAINING PROTEIN"/>
    <property type="match status" value="1"/>
</dbReference>
<reference evidence="3" key="2">
    <citation type="submission" date="2025-08" db="UniProtKB">
        <authorList>
            <consortium name="RefSeq"/>
        </authorList>
    </citation>
    <scope>IDENTIFICATION</scope>
</reference>
<name>A0ABM1UZC3_SOLPN</name>
<feature type="domain" description="Aminotransferase-like plant mobile" evidence="1">
    <location>
        <begin position="46"/>
        <end position="342"/>
    </location>
</feature>
<sequence>MNSVPQVPKIRMVEGFPYKLKTWWENFTPSEKLAIAKRLGCLPMLFKVNPDKHMIRAWIQFWDLDHVVFTFKDFELTPTLEEIYYFTSLKYRGKGQIIPHSQSGKKFLRYLGLKNEKKLRCFEHNWFLWTTYMKGMDAQIVTMFRKEFSCTLVHWQARRPIAFTVALLGTLVFPREHGHISTCICSVARVLFESVNGEELTLVPMILAEIFRALGKCKRGEANFFEGCNLLLQVWALEHFHKHKNMDDICFSNVNHIDSFFYRTKMFVSPVGTDDWYEYLTSCTSDQIQWKYPLLSHSPPYIRCKRSYYIELIGLKGLQPYAPVRVLQQFGRGQVIPLRANMSVSEVSFGPNFEVLRDREIHHEWNNILTMDIGMGPEREIPEYQVWLREDRNSMSPEGEQGFEDIGTTIWIRPSHLGTKAVTPEMWAQMESIMQYLDNARAGPNNVEASSSLPPPA</sequence>
<dbReference type="PANTHER" id="PTHR48200">
    <property type="entry name" value="PROTEIN, PUTATIVE-RELATED"/>
    <property type="match status" value="1"/>
</dbReference>
<evidence type="ECO:0000259" key="1">
    <source>
        <dbReference type="Pfam" id="PF10536"/>
    </source>
</evidence>
<reference evidence="2" key="1">
    <citation type="journal article" date="2014" name="Nat. Genet.">
        <title>The genome of the stress-tolerant wild tomato species Solanum pennellii.</title>
        <authorList>
            <person name="Bolger A."/>
            <person name="Scossa F."/>
            <person name="Bolger M.E."/>
            <person name="Lanz C."/>
            <person name="Maumus F."/>
            <person name="Tohge T."/>
            <person name="Quesneville H."/>
            <person name="Alseekh S."/>
            <person name="Sorensen I."/>
            <person name="Lichtenstein G."/>
            <person name="Fich E.A."/>
            <person name="Conte M."/>
            <person name="Keller H."/>
            <person name="Schneeberger K."/>
            <person name="Schwacke R."/>
            <person name="Ofner I."/>
            <person name="Vrebalov J."/>
            <person name="Xu Y."/>
            <person name="Osorio S."/>
            <person name="Aflitos S.A."/>
            <person name="Schijlen E."/>
            <person name="Jimenez-Gomez J.M."/>
            <person name="Ryngajllo M."/>
            <person name="Kimura S."/>
            <person name="Kumar R."/>
            <person name="Koenig D."/>
            <person name="Headland L.R."/>
            <person name="Maloof J.N."/>
            <person name="Sinha N."/>
            <person name="van Ham R.C."/>
            <person name="Lankhorst R.K."/>
            <person name="Mao L."/>
            <person name="Vogel A."/>
            <person name="Arsova B."/>
            <person name="Panstruga R."/>
            <person name="Fei Z."/>
            <person name="Rose J.K."/>
            <person name="Zamir D."/>
            <person name="Carrari F."/>
            <person name="Giovannoni J.J."/>
            <person name="Weigel D."/>
            <person name="Usadel B."/>
            <person name="Fernie A.R."/>
        </authorList>
    </citation>
    <scope>NUCLEOTIDE SEQUENCE [LARGE SCALE GENOMIC DNA]</scope>
    <source>
        <strain evidence="2">cv. LA0716</strain>
    </source>
</reference>
<accession>A0ABM1UZC3</accession>